<proteinExistence type="predicted"/>
<protein>
    <submittedName>
        <fullName evidence="2">Uncharacterized protein</fullName>
    </submittedName>
</protein>
<organism evidence="2 3">
    <name type="scientific">Rhizoctonia solani</name>
    <dbReference type="NCBI Taxonomy" id="456999"/>
    <lineage>
        <taxon>Eukaryota</taxon>
        <taxon>Fungi</taxon>
        <taxon>Dikarya</taxon>
        <taxon>Basidiomycota</taxon>
        <taxon>Agaricomycotina</taxon>
        <taxon>Agaricomycetes</taxon>
        <taxon>Cantharellales</taxon>
        <taxon>Ceratobasidiaceae</taxon>
        <taxon>Rhizoctonia</taxon>
    </lineage>
</organism>
<name>A0A8H7M5F0_9AGAM</name>
<dbReference type="EMBL" id="JACYCF010000007">
    <property type="protein sequence ID" value="KAF8756217.1"/>
    <property type="molecule type" value="Genomic_DNA"/>
</dbReference>
<comment type="caution">
    <text evidence="2">The sequence shown here is derived from an EMBL/GenBank/DDBJ whole genome shotgun (WGS) entry which is preliminary data.</text>
</comment>
<sequence>MAVVKKKVNDCIDLHKGRKPPQTHFSNSETGIYHSQIDLICGLKEAAEKKKEQDATEKSNQAAHNKCEGHLAWQAALTTFTQGINNPSLPPLSPPVDPNMELDNSACENQAESSPGPSQQADLVIEALKNATKIENT</sequence>
<accession>A0A8H7M5F0</accession>
<evidence type="ECO:0000313" key="3">
    <source>
        <dbReference type="Proteomes" id="UP000614334"/>
    </source>
</evidence>
<gene>
    <name evidence="2" type="ORF">RHS01_04617</name>
</gene>
<evidence type="ECO:0000256" key="1">
    <source>
        <dbReference type="SAM" id="MobiDB-lite"/>
    </source>
</evidence>
<dbReference type="AlphaFoldDB" id="A0A8H7M5F0"/>
<feature type="compositionally biased region" description="Pro residues" evidence="1">
    <location>
        <begin position="88"/>
        <end position="97"/>
    </location>
</feature>
<feature type="region of interest" description="Disordered" evidence="1">
    <location>
        <begin position="82"/>
        <end position="121"/>
    </location>
</feature>
<reference evidence="2" key="1">
    <citation type="submission" date="2020-09" db="EMBL/GenBank/DDBJ databases">
        <title>Comparative genome analyses of four rice-infecting Rhizoctonia solani isolates reveal extensive enrichment of homogalacturonan modification genes.</title>
        <authorList>
            <person name="Lee D.-Y."/>
            <person name="Jeon J."/>
            <person name="Kim K.-T."/>
            <person name="Cheong K."/>
            <person name="Song H."/>
            <person name="Choi G."/>
            <person name="Ko J."/>
            <person name="Opiyo S.O."/>
            <person name="Zuo S."/>
            <person name="Madhav S."/>
            <person name="Lee Y.-H."/>
            <person name="Wang G.-L."/>
        </authorList>
    </citation>
    <scope>NUCLEOTIDE SEQUENCE</scope>
    <source>
        <strain evidence="2">AG1-IA B2</strain>
    </source>
</reference>
<dbReference type="Proteomes" id="UP000614334">
    <property type="component" value="Unassembled WGS sequence"/>
</dbReference>
<feature type="compositionally biased region" description="Polar residues" evidence="1">
    <location>
        <begin position="106"/>
        <end position="121"/>
    </location>
</feature>
<evidence type="ECO:0000313" key="2">
    <source>
        <dbReference type="EMBL" id="KAF8756217.1"/>
    </source>
</evidence>